<keyword evidence="1" id="KW-0472">Membrane</keyword>
<dbReference type="RefSeq" id="WP_187079142.1">
    <property type="nucleotide sequence ID" value="NZ_JACORT010000021.1"/>
</dbReference>
<organism evidence="2 3">
    <name type="scientific">Ramlibacter cellulosilyticus</name>
    <dbReference type="NCBI Taxonomy" id="2764187"/>
    <lineage>
        <taxon>Bacteria</taxon>
        <taxon>Pseudomonadati</taxon>
        <taxon>Pseudomonadota</taxon>
        <taxon>Betaproteobacteria</taxon>
        <taxon>Burkholderiales</taxon>
        <taxon>Comamonadaceae</taxon>
        <taxon>Ramlibacter</taxon>
    </lineage>
</organism>
<protein>
    <submittedName>
        <fullName evidence="2">Uncharacterized protein</fullName>
    </submittedName>
</protein>
<feature type="transmembrane region" description="Helical" evidence="1">
    <location>
        <begin position="113"/>
        <end position="130"/>
    </location>
</feature>
<name>A0A923MVZ8_9BURK</name>
<keyword evidence="3" id="KW-1185">Reference proteome</keyword>
<proteinExistence type="predicted"/>
<keyword evidence="1" id="KW-1133">Transmembrane helix</keyword>
<evidence type="ECO:0000313" key="2">
    <source>
        <dbReference type="EMBL" id="MBC5786395.1"/>
    </source>
</evidence>
<keyword evidence="1" id="KW-0812">Transmembrane</keyword>
<evidence type="ECO:0000313" key="3">
    <source>
        <dbReference type="Proteomes" id="UP000608513"/>
    </source>
</evidence>
<dbReference type="AlphaFoldDB" id="A0A923MVZ8"/>
<reference evidence="2" key="1">
    <citation type="submission" date="2020-08" db="EMBL/GenBank/DDBJ databases">
        <title>Ramlibacter sp. USB13 16S ribosomal RNA gene genome sequencing and assembly.</title>
        <authorList>
            <person name="Kang M."/>
        </authorList>
    </citation>
    <scope>NUCLEOTIDE SEQUENCE</scope>
    <source>
        <strain evidence="2">USB13</strain>
    </source>
</reference>
<gene>
    <name evidence="2" type="ORF">H8N03_25895</name>
</gene>
<comment type="caution">
    <text evidence="2">The sequence shown here is derived from an EMBL/GenBank/DDBJ whole genome shotgun (WGS) entry which is preliminary data.</text>
</comment>
<dbReference type="EMBL" id="JACORT010000021">
    <property type="protein sequence ID" value="MBC5786395.1"/>
    <property type="molecule type" value="Genomic_DNA"/>
</dbReference>
<accession>A0A923MVZ8</accession>
<feature type="transmembrane region" description="Helical" evidence="1">
    <location>
        <begin position="85"/>
        <end position="107"/>
    </location>
</feature>
<dbReference type="Proteomes" id="UP000608513">
    <property type="component" value="Unassembled WGS sequence"/>
</dbReference>
<evidence type="ECO:0000256" key="1">
    <source>
        <dbReference type="SAM" id="Phobius"/>
    </source>
</evidence>
<sequence>MENEAKQQALATRVALAGSEEERQALLVWMLQLLQIRDGSLSTFRKGQEALRVTLQSQVIWPMVKILGHELKRIGWDERGTKGRAGVIGVGLGVTLFGGQGAGIAALGGAIGVPLWIVLGAGAYFAAGLVEELRKSLPVSKHPQYRDGRYEVIDVDAKKLEE</sequence>